<dbReference type="KEGG" id="amah:DLM_3624"/>
<sequence>MVKLLRRASLSDLPVNKPLEWSIYDANNNLILRKGIVISMPGVAEKIVNRGYFLGEPNPADTKNNEQPNEDERDDIALREPVFVLATELITSISRIHKIVLSPPSTLSRIEDLVLQRARQLIQLLKRNSDAVLAALYLNQSNRETRPVKHVLGAAIAYLIAMQSCDDEAQLLPLICAALTRDISLYHFDHTSSHIDIISDHEYSRIKEHTVTAVRMLRKHGIQDEAWLRYVYEHHEKPDGSGYPHGKKNHELHEFSMILSLADTYAGMVVANQRRSGILPGNSLKEIFVSKGSLCLEKHIAVLIKKIGIFPPGSLVQLNNGEVGVVKSYCQNKKNPEVYVVSDIKGFPKAEPVLRDIKQPEFAIQSSISLGKCKVAMFSIKKIWQDL</sequence>
<protein>
    <submittedName>
        <fullName evidence="2">HDIG domain protein</fullName>
    </submittedName>
</protein>
<reference evidence="2 3" key="2">
    <citation type="journal article" date="2017" name="Genome Announc.">
        <title>Draft genome sequence of Aquitalea magnusonii strain H3, a plant growth-promoting bacterium of duckweed Lemna minor.</title>
        <authorList>
            <person name="Ishizawa H."/>
            <person name="Kuroda M."/>
            <person name="Ike M."/>
        </authorList>
    </citation>
    <scope>NUCLEOTIDE SEQUENCE [LARGE SCALE GENOMIC DNA]</scope>
    <source>
        <strain evidence="2 3">H3</strain>
    </source>
</reference>
<reference evidence="3" key="1">
    <citation type="journal article" date="2017" name="Biotechnol. Biofuels">
        <title>Evaluation of environmental bacterial communities as a factor affecting the growth of duckweed Lemna minor.</title>
        <authorList>
            <person name="Ishizawa H."/>
            <person name="Kuroda M."/>
            <person name="Morikawa M."/>
            <person name="Ike M."/>
        </authorList>
    </citation>
    <scope>NUCLEOTIDE SEQUENCE [LARGE SCALE GENOMIC DNA]</scope>
    <source>
        <strain evidence="3">H3</strain>
    </source>
</reference>
<dbReference type="CDD" id="cd00077">
    <property type="entry name" value="HDc"/>
    <property type="match status" value="1"/>
</dbReference>
<feature type="domain" description="HD-GYP" evidence="1">
    <location>
        <begin position="125"/>
        <end position="319"/>
    </location>
</feature>
<reference evidence="3" key="3">
    <citation type="journal article" date="2017" name="Plant Physiol. Biochem.">
        <title>Differential oxidative and antioxidative response of duckweed Lemna minor toward plant growth promoting/inhibiting bacteria.</title>
        <authorList>
            <person name="Ishizawa H."/>
            <person name="Kuroda M."/>
            <person name="Morikawa M."/>
            <person name="Ike M."/>
        </authorList>
    </citation>
    <scope>NUCLEOTIDE SEQUENCE [LARGE SCALE GENOMIC DNA]</scope>
    <source>
        <strain evidence="3">H3</strain>
    </source>
</reference>
<dbReference type="PANTHER" id="PTHR43155:SF2">
    <property type="entry name" value="CYCLIC DI-GMP PHOSPHODIESTERASE PA4108"/>
    <property type="match status" value="1"/>
</dbReference>
<accession>A0A3G9GH69</accession>
<dbReference type="AlphaFoldDB" id="A0A3G9GH69"/>
<gene>
    <name evidence="2" type="ORF">DLM_3624</name>
</gene>
<dbReference type="PROSITE" id="PS51832">
    <property type="entry name" value="HD_GYP"/>
    <property type="match status" value="1"/>
</dbReference>
<organism evidence="2 3">
    <name type="scientific">Aquitalea magnusonii</name>
    <dbReference type="NCBI Taxonomy" id="332411"/>
    <lineage>
        <taxon>Bacteria</taxon>
        <taxon>Pseudomonadati</taxon>
        <taxon>Pseudomonadota</taxon>
        <taxon>Betaproteobacteria</taxon>
        <taxon>Neisseriales</taxon>
        <taxon>Chromobacteriaceae</taxon>
        <taxon>Aquitalea</taxon>
    </lineage>
</organism>
<evidence type="ECO:0000313" key="3">
    <source>
        <dbReference type="Proteomes" id="UP000198290"/>
    </source>
</evidence>
<keyword evidence="3" id="KW-1185">Reference proteome</keyword>
<dbReference type="Proteomes" id="UP000198290">
    <property type="component" value="Chromosome"/>
</dbReference>
<dbReference type="EMBL" id="AP018823">
    <property type="protein sequence ID" value="BBF87210.1"/>
    <property type="molecule type" value="Genomic_DNA"/>
</dbReference>
<name>A0A3G9GH69_9NEIS</name>
<evidence type="ECO:0000313" key="2">
    <source>
        <dbReference type="EMBL" id="BBF87210.1"/>
    </source>
</evidence>
<dbReference type="Gene3D" id="1.10.3210.10">
    <property type="entry name" value="Hypothetical protein af1432"/>
    <property type="match status" value="1"/>
</dbReference>
<evidence type="ECO:0000259" key="1">
    <source>
        <dbReference type="PROSITE" id="PS51832"/>
    </source>
</evidence>
<dbReference type="GO" id="GO:0008081">
    <property type="term" value="F:phosphoric diester hydrolase activity"/>
    <property type="evidence" value="ECO:0007669"/>
    <property type="project" value="UniProtKB-ARBA"/>
</dbReference>
<proteinExistence type="predicted"/>
<dbReference type="SUPFAM" id="SSF109604">
    <property type="entry name" value="HD-domain/PDEase-like"/>
    <property type="match status" value="1"/>
</dbReference>
<dbReference type="PANTHER" id="PTHR43155">
    <property type="entry name" value="CYCLIC DI-GMP PHOSPHODIESTERASE PA4108-RELATED"/>
    <property type="match status" value="1"/>
</dbReference>
<dbReference type="OrthoDB" id="9774747at2"/>
<dbReference type="RefSeq" id="WP_089083663.1">
    <property type="nucleotide sequence ID" value="NZ_AP018823.1"/>
</dbReference>
<dbReference type="Pfam" id="PF13487">
    <property type="entry name" value="HD_5"/>
    <property type="match status" value="1"/>
</dbReference>
<dbReference type="InterPro" id="IPR003607">
    <property type="entry name" value="HD/PDEase_dom"/>
</dbReference>
<dbReference type="InterPro" id="IPR037522">
    <property type="entry name" value="HD_GYP_dom"/>
</dbReference>